<evidence type="ECO:0000313" key="1">
    <source>
        <dbReference type="EMBL" id="MBX34290.1"/>
    </source>
</evidence>
<protein>
    <submittedName>
        <fullName evidence="1">Uncharacterized protein</fullName>
    </submittedName>
</protein>
<accession>A0A2P2MVP0</accession>
<proteinExistence type="predicted"/>
<dbReference type="AlphaFoldDB" id="A0A2P2MVP0"/>
<dbReference type="EMBL" id="GGEC01053806">
    <property type="protein sequence ID" value="MBX34290.1"/>
    <property type="molecule type" value="Transcribed_RNA"/>
</dbReference>
<name>A0A2P2MVP0_RHIMU</name>
<reference evidence="1" key="1">
    <citation type="submission" date="2018-02" db="EMBL/GenBank/DDBJ databases">
        <title>Rhizophora mucronata_Transcriptome.</title>
        <authorList>
            <person name="Meera S.P."/>
            <person name="Sreeshan A."/>
            <person name="Augustine A."/>
        </authorList>
    </citation>
    <scope>NUCLEOTIDE SEQUENCE</scope>
    <source>
        <tissue evidence="1">Leaf</tissue>
    </source>
</reference>
<sequence length="17" mass="2019">MLQINVCFNLMVKDTSY</sequence>
<organism evidence="1">
    <name type="scientific">Rhizophora mucronata</name>
    <name type="common">Asiatic mangrove</name>
    <dbReference type="NCBI Taxonomy" id="61149"/>
    <lineage>
        <taxon>Eukaryota</taxon>
        <taxon>Viridiplantae</taxon>
        <taxon>Streptophyta</taxon>
        <taxon>Embryophyta</taxon>
        <taxon>Tracheophyta</taxon>
        <taxon>Spermatophyta</taxon>
        <taxon>Magnoliopsida</taxon>
        <taxon>eudicotyledons</taxon>
        <taxon>Gunneridae</taxon>
        <taxon>Pentapetalae</taxon>
        <taxon>rosids</taxon>
        <taxon>fabids</taxon>
        <taxon>Malpighiales</taxon>
        <taxon>Rhizophoraceae</taxon>
        <taxon>Rhizophora</taxon>
    </lineage>
</organism>